<gene>
    <name evidence="2" type="ORF">IAB81_04850</name>
</gene>
<proteinExistence type="predicted"/>
<dbReference type="Proteomes" id="UP000823604">
    <property type="component" value="Unassembled WGS sequence"/>
</dbReference>
<comment type="caution">
    <text evidence="2">The sequence shown here is derived from an EMBL/GenBank/DDBJ whole genome shotgun (WGS) entry which is preliminary data.</text>
</comment>
<protein>
    <submittedName>
        <fullName evidence="2">Uncharacterized protein</fullName>
    </submittedName>
</protein>
<name>A0A9D9NH57_9BACT</name>
<evidence type="ECO:0000313" key="2">
    <source>
        <dbReference type="EMBL" id="MBO8472938.1"/>
    </source>
</evidence>
<accession>A0A9D9NH57</accession>
<reference evidence="2" key="1">
    <citation type="submission" date="2020-10" db="EMBL/GenBank/DDBJ databases">
        <authorList>
            <person name="Gilroy R."/>
        </authorList>
    </citation>
    <scope>NUCLEOTIDE SEQUENCE</scope>
    <source>
        <strain evidence="2">B1-8020</strain>
    </source>
</reference>
<sequence>MQEIIEKLQSSVTVDNIVEGDNGYTINFSDGTEVPSGATAGWPSDSVEQWGINTPGNDGQNGLWWKDLGTEGSQDYPELWWE</sequence>
<evidence type="ECO:0000313" key="3">
    <source>
        <dbReference type="Proteomes" id="UP000823604"/>
    </source>
</evidence>
<reference evidence="2" key="2">
    <citation type="journal article" date="2021" name="PeerJ">
        <title>Extensive microbial diversity within the chicken gut microbiome revealed by metagenomics and culture.</title>
        <authorList>
            <person name="Gilroy R."/>
            <person name="Ravi A."/>
            <person name="Getino M."/>
            <person name="Pursley I."/>
            <person name="Horton D.L."/>
            <person name="Alikhan N.F."/>
            <person name="Baker D."/>
            <person name="Gharbi K."/>
            <person name="Hall N."/>
            <person name="Watson M."/>
            <person name="Adriaenssens E.M."/>
            <person name="Foster-Nyarko E."/>
            <person name="Jarju S."/>
            <person name="Secka A."/>
            <person name="Antonio M."/>
            <person name="Oren A."/>
            <person name="Chaudhuri R.R."/>
            <person name="La Ragione R."/>
            <person name="Hildebrand F."/>
            <person name="Pallen M.J."/>
        </authorList>
    </citation>
    <scope>NUCLEOTIDE SEQUENCE</scope>
    <source>
        <strain evidence="2">B1-8020</strain>
    </source>
</reference>
<evidence type="ECO:0000256" key="1">
    <source>
        <dbReference type="SAM" id="MobiDB-lite"/>
    </source>
</evidence>
<organism evidence="2 3">
    <name type="scientific">Candidatus Merdivivens pullicola</name>
    <dbReference type="NCBI Taxonomy" id="2840872"/>
    <lineage>
        <taxon>Bacteria</taxon>
        <taxon>Pseudomonadati</taxon>
        <taxon>Bacteroidota</taxon>
        <taxon>Bacteroidia</taxon>
        <taxon>Bacteroidales</taxon>
        <taxon>Muribaculaceae</taxon>
        <taxon>Muribaculaceae incertae sedis</taxon>
        <taxon>Candidatus Merdivivens</taxon>
    </lineage>
</organism>
<dbReference type="EMBL" id="JADIMA010000042">
    <property type="protein sequence ID" value="MBO8472938.1"/>
    <property type="molecule type" value="Genomic_DNA"/>
</dbReference>
<dbReference type="AlphaFoldDB" id="A0A9D9NH57"/>
<feature type="region of interest" description="Disordered" evidence="1">
    <location>
        <begin position="28"/>
        <end position="62"/>
    </location>
</feature>
<feature type="compositionally biased region" description="Polar residues" evidence="1">
    <location>
        <begin position="51"/>
        <end position="60"/>
    </location>
</feature>